<dbReference type="PANTHER" id="PTHR31126">
    <property type="entry name" value="TYROSINE-PROTEIN PHOSPHATASE"/>
    <property type="match status" value="1"/>
</dbReference>
<dbReference type="Proteomes" id="UP000295344">
    <property type="component" value="Unassembled WGS sequence"/>
</dbReference>
<dbReference type="InterPro" id="IPR016130">
    <property type="entry name" value="Tyr_Pase_AS"/>
</dbReference>
<comment type="caution">
    <text evidence="3">The sequence shown here is derived from an EMBL/GenBank/DDBJ whole genome shotgun (WGS) entry which is preliminary data.</text>
</comment>
<reference evidence="3 4" key="1">
    <citation type="submission" date="2019-03" db="EMBL/GenBank/DDBJ databases">
        <title>Genomic Encyclopedia of Archaeal and Bacterial Type Strains, Phase II (KMG-II): from individual species to whole genera.</title>
        <authorList>
            <person name="Goeker M."/>
        </authorList>
    </citation>
    <scope>NUCLEOTIDE SEQUENCE [LARGE SCALE GENOMIC DNA]</scope>
    <source>
        <strain evidence="3 4">DSM 24782</strain>
    </source>
</reference>
<keyword evidence="4" id="KW-1185">Reference proteome</keyword>
<evidence type="ECO:0000313" key="4">
    <source>
        <dbReference type="Proteomes" id="UP000295344"/>
    </source>
</evidence>
<dbReference type="Pfam" id="PF13350">
    <property type="entry name" value="Y_phosphatase3"/>
    <property type="match status" value="1"/>
</dbReference>
<protein>
    <submittedName>
        <fullName evidence="3">Tyrosine phosphatase family protein</fullName>
    </submittedName>
</protein>
<dbReference type="SUPFAM" id="SSF52799">
    <property type="entry name" value="(Phosphotyrosine protein) phosphatases II"/>
    <property type="match status" value="1"/>
</dbReference>
<dbReference type="InterPro" id="IPR026893">
    <property type="entry name" value="Tyr/Ser_Pase_IphP-type"/>
</dbReference>
<feature type="domain" description="Tyrosine specific protein phosphatases" evidence="2">
    <location>
        <begin position="111"/>
        <end position="164"/>
    </location>
</feature>
<dbReference type="AlphaFoldDB" id="A0A4R7FJ14"/>
<comment type="similarity">
    <text evidence="1">Belongs to the protein-tyrosine phosphatase family.</text>
</comment>
<sequence length="228" mass="24658">MRLEGYANARELGGLPLSGGGVTPRRVFLRSESPDLLPPASWERLRDYGVRTIVDLRRADERAGDRGTRPHWAAVVTVDLHDAAFDERHWDDGLVGTALHYLEFLLEPPIAAVLETIADAEPGAVLVHCVGGRDRTGLVSALLLAIVGVETEAIVDDYLESVRNAPALAALQGVPNWEPNVSRLLADRGTSTEKSFRAFLAGLDVDAVLDAVTPARAEALRTWRGGLL</sequence>
<evidence type="ECO:0000259" key="2">
    <source>
        <dbReference type="PROSITE" id="PS50056"/>
    </source>
</evidence>
<dbReference type="PROSITE" id="PS50056">
    <property type="entry name" value="TYR_PHOSPHATASE_2"/>
    <property type="match status" value="1"/>
</dbReference>
<accession>A0A4R7FJ14</accession>
<dbReference type="PROSITE" id="PS00383">
    <property type="entry name" value="TYR_PHOSPHATASE_1"/>
    <property type="match status" value="1"/>
</dbReference>
<dbReference type="InterPro" id="IPR029021">
    <property type="entry name" value="Prot-tyrosine_phosphatase-like"/>
</dbReference>
<dbReference type="EMBL" id="SOAM01000003">
    <property type="protein sequence ID" value="TDS75812.1"/>
    <property type="molecule type" value="Genomic_DNA"/>
</dbReference>
<organism evidence="3 4">
    <name type="scientific">Amnibacterium kyonggiense</name>
    <dbReference type="NCBI Taxonomy" id="595671"/>
    <lineage>
        <taxon>Bacteria</taxon>
        <taxon>Bacillati</taxon>
        <taxon>Actinomycetota</taxon>
        <taxon>Actinomycetes</taxon>
        <taxon>Micrococcales</taxon>
        <taxon>Microbacteriaceae</taxon>
        <taxon>Amnibacterium</taxon>
    </lineage>
</organism>
<evidence type="ECO:0000256" key="1">
    <source>
        <dbReference type="ARBA" id="ARBA00009580"/>
    </source>
</evidence>
<gene>
    <name evidence="3" type="ORF">CLV52_2921</name>
</gene>
<dbReference type="GO" id="GO:0004721">
    <property type="term" value="F:phosphoprotein phosphatase activity"/>
    <property type="evidence" value="ECO:0007669"/>
    <property type="project" value="InterPro"/>
</dbReference>
<dbReference type="InterPro" id="IPR000387">
    <property type="entry name" value="Tyr_Pase_dom"/>
</dbReference>
<name>A0A4R7FJ14_9MICO</name>
<dbReference type="PANTHER" id="PTHR31126:SF1">
    <property type="entry name" value="TYROSINE SPECIFIC PROTEIN PHOSPHATASES DOMAIN-CONTAINING PROTEIN"/>
    <property type="match status" value="1"/>
</dbReference>
<dbReference type="Gene3D" id="3.90.190.10">
    <property type="entry name" value="Protein tyrosine phosphatase superfamily"/>
    <property type="match status" value="1"/>
</dbReference>
<evidence type="ECO:0000313" key="3">
    <source>
        <dbReference type="EMBL" id="TDS75812.1"/>
    </source>
</evidence>
<proteinExistence type="inferred from homology"/>